<sequence length="587" mass="70129">MILNNENYISGEKIQLETDLFITTQYNLNYNPNITINHPKALDINTINSNFDNPKFIYTCSNDLNIFKEKLDFFNNQFILVSHNSDTNIIDNELYKYIANHPKIIKWFSQNLMFNHPKIEMLPIGFANTQWKHGNNKIIMNTINNLDNIKKINDIYFYFTLETNYNKRNDCYQKLRSYILISDKKTEEEYFDYLATFKFAICPEGNGVDSHRLWECFYFKVIPIVLDNPFVQILKNKYKLPMIILNDWSDLIGMQLTYYDFDNTILDFDNLKKEIFNNNDKPKMSLIYSFIGTLPDYTIDSIYQARLFFTDDIYLIFDDLNSQYLPKLINDYKVIIINYNDVIDNNFINLFNNYKHHWEAPYIEGLKGRELLMIRSYERLYLVNNLIKKLNLKDVLTLEIDNLIYNNPYSLLDKFRECGDYTAMITDKNNYCIGYMYVKNGLDKIINFMNEFIVNINYRYQYYSITEMKALYAYNKIYKDLYLLPVFFNRQDINIECHLNYNKFNDTVFDGAGHGIKLIGRDRYHKSPLLQLFINELDDTIIYKWEKNNDGLLVPYLLDTINNKWLLINNLHIHSKELDKGLSKPLE</sequence>
<protein>
    <recommendedName>
        <fullName evidence="2">Exostosin GT47 domain-containing protein</fullName>
    </recommendedName>
</protein>
<dbReference type="EMBL" id="MN738906">
    <property type="protein sequence ID" value="QHT30679.1"/>
    <property type="molecule type" value="Genomic_DNA"/>
</dbReference>
<proteinExistence type="predicted"/>
<evidence type="ECO:0008006" key="2">
    <source>
        <dbReference type="Google" id="ProtNLM"/>
    </source>
</evidence>
<name>A0A6C0EQR1_9ZZZZ</name>
<accession>A0A6C0EQR1</accession>
<organism evidence="1">
    <name type="scientific">viral metagenome</name>
    <dbReference type="NCBI Taxonomy" id="1070528"/>
    <lineage>
        <taxon>unclassified sequences</taxon>
        <taxon>metagenomes</taxon>
        <taxon>organismal metagenomes</taxon>
    </lineage>
</organism>
<evidence type="ECO:0000313" key="1">
    <source>
        <dbReference type="EMBL" id="QHT30679.1"/>
    </source>
</evidence>
<reference evidence="1" key="1">
    <citation type="journal article" date="2020" name="Nature">
        <title>Giant virus diversity and host interactions through global metagenomics.</title>
        <authorList>
            <person name="Schulz F."/>
            <person name="Roux S."/>
            <person name="Paez-Espino D."/>
            <person name="Jungbluth S."/>
            <person name="Walsh D.A."/>
            <person name="Denef V.J."/>
            <person name="McMahon K.D."/>
            <person name="Konstantinidis K.T."/>
            <person name="Eloe-Fadrosh E.A."/>
            <person name="Kyrpides N.C."/>
            <person name="Woyke T."/>
        </authorList>
    </citation>
    <scope>NUCLEOTIDE SEQUENCE</scope>
    <source>
        <strain evidence="1">GVMAG-M-3300009151-35</strain>
    </source>
</reference>
<dbReference type="AlphaFoldDB" id="A0A6C0EQR1"/>